<dbReference type="EMBL" id="QEKI01000017">
    <property type="protein sequence ID" value="PVY38386.1"/>
    <property type="molecule type" value="Genomic_DNA"/>
</dbReference>
<sequence length="40" mass="4766">MIDKSNHPDYELVCTMYVTIKGKKVRRANGRPFCFYAKKR</sequence>
<comment type="caution">
    <text evidence="1">The sequence shown here is derived from an EMBL/GenBank/DDBJ whole genome shotgun (WGS) entry which is preliminary data.</text>
</comment>
<reference evidence="1 2" key="1">
    <citation type="submission" date="2018-04" db="EMBL/GenBank/DDBJ databases">
        <title>Genomic Encyclopedia of Type Strains, Phase IV (KMG-IV): sequencing the most valuable type-strain genomes for metagenomic binning, comparative biology and taxonomic classification.</title>
        <authorList>
            <person name="Goeker M."/>
        </authorList>
    </citation>
    <scope>NUCLEOTIDE SEQUENCE [LARGE SCALE GENOMIC DNA]</scope>
    <source>
        <strain evidence="1 2">DSM 100231</strain>
    </source>
</reference>
<organism evidence="1 2">
    <name type="scientific">Pontibacter virosus</name>
    <dbReference type="NCBI Taxonomy" id="1765052"/>
    <lineage>
        <taxon>Bacteria</taxon>
        <taxon>Pseudomonadati</taxon>
        <taxon>Bacteroidota</taxon>
        <taxon>Cytophagia</taxon>
        <taxon>Cytophagales</taxon>
        <taxon>Hymenobacteraceae</taxon>
        <taxon>Pontibacter</taxon>
    </lineage>
</organism>
<name>A0A2U1APQ9_9BACT</name>
<gene>
    <name evidence="1" type="ORF">C8E01_11786</name>
</gene>
<proteinExistence type="predicted"/>
<evidence type="ECO:0000313" key="1">
    <source>
        <dbReference type="EMBL" id="PVY38386.1"/>
    </source>
</evidence>
<accession>A0A2U1APQ9</accession>
<evidence type="ECO:0000313" key="2">
    <source>
        <dbReference type="Proteomes" id="UP000245466"/>
    </source>
</evidence>
<dbReference type="Proteomes" id="UP000245466">
    <property type="component" value="Unassembled WGS sequence"/>
</dbReference>
<dbReference type="AlphaFoldDB" id="A0A2U1APQ9"/>
<protein>
    <submittedName>
        <fullName evidence="1">Uncharacterized protein</fullName>
    </submittedName>
</protein>
<keyword evidence="2" id="KW-1185">Reference proteome</keyword>